<evidence type="ECO:0000313" key="3">
    <source>
        <dbReference type="Proteomes" id="UP001586593"/>
    </source>
</evidence>
<dbReference type="Proteomes" id="UP001586593">
    <property type="component" value="Unassembled WGS sequence"/>
</dbReference>
<evidence type="ECO:0000256" key="1">
    <source>
        <dbReference type="SAM" id="MobiDB-lite"/>
    </source>
</evidence>
<organism evidence="2 3">
    <name type="scientific">Phialemonium thermophilum</name>
    <dbReference type="NCBI Taxonomy" id="223376"/>
    <lineage>
        <taxon>Eukaryota</taxon>
        <taxon>Fungi</taxon>
        <taxon>Dikarya</taxon>
        <taxon>Ascomycota</taxon>
        <taxon>Pezizomycotina</taxon>
        <taxon>Sordariomycetes</taxon>
        <taxon>Sordariomycetidae</taxon>
        <taxon>Cephalothecales</taxon>
        <taxon>Cephalothecaceae</taxon>
        <taxon>Phialemonium</taxon>
    </lineage>
</organism>
<protein>
    <submittedName>
        <fullName evidence="2">Uncharacterized protein</fullName>
    </submittedName>
</protein>
<sequence length="145" mass="16112">MARQAGENPDEVDITIRFKHGIHTIFLFVDPLSPFSQITADLLEVLRERYPDGLTASVAPPKTTPVPSEKDKKVRVAYAVMRNPNDPMQGLRPLDVSDGDTPVDKGIKDNSVLAFALLGPDADEDKDVQFDVVWSQLEEEAEPQR</sequence>
<gene>
    <name evidence="2" type="ORF">VTK73DRAFT_4858</name>
</gene>
<accession>A0ABR3WRS0</accession>
<reference evidence="2 3" key="1">
    <citation type="journal article" date="2024" name="Commun. Biol.">
        <title>Comparative genomic analysis of thermophilic fungi reveals convergent evolutionary adaptations and gene losses.</title>
        <authorList>
            <person name="Steindorff A.S."/>
            <person name="Aguilar-Pontes M.V."/>
            <person name="Robinson A.J."/>
            <person name="Andreopoulos B."/>
            <person name="LaButti K."/>
            <person name="Kuo A."/>
            <person name="Mondo S."/>
            <person name="Riley R."/>
            <person name="Otillar R."/>
            <person name="Haridas S."/>
            <person name="Lipzen A."/>
            <person name="Grimwood J."/>
            <person name="Schmutz J."/>
            <person name="Clum A."/>
            <person name="Reid I.D."/>
            <person name="Moisan M.C."/>
            <person name="Butler G."/>
            <person name="Nguyen T.T.M."/>
            <person name="Dewar K."/>
            <person name="Conant G."/>
            <person name="Drula E."/>
            <person name="Henrissat B."/>
            <person name="Hansel C."/>
            <person name="Singer S."/>
            <person name="Hutchinson M.I."/>
            <person name="de Vries R.P."/>
            <person name="Natvig D.O."/>
            <person name="Powell A.J."/>
            <person name="Tsang A."/>
            <person name="Grigoriev I.V."/>
        </authorList>
    </citation>
    <scope>NUCLEOTIDE SEQUENCE [LARGE SCALE GENOMIC DNA]</scope>
    <source>
        <strain evidence="2 3">ATCC 24622</strain>
    </source>
</reference>
<proteinExistence type="predicted"/>
<evidence type="ECO:0000313" key="2">
    <source>
        <dbReference type="EMBL" id="KAL1866243.1"/>
    </source>
</evidence>
<comment type="caution">
    <text evidence="2">The sequence shown here is derived from an EMBL/GenBank/DDBJ whole genome shotgun (WGS) entry which is preliminary data.</text>
</comment>
<name>A0ABR3WRS0_9PEZI</name>
<feature type="region of interest" description="Disordered" evidence="1">
    <location>
        <begin position="84"/>
        <end position="103"/>
    </location>
</feature>
<dbReference type="EMBL" id="JAZHXJ010000273">
    <property type="protein sequence ID" value="KAL1866243.1"/>
    <property type="molecule type" value="Genomic_DNA"/>
</dbReference>
<keyword evidence="3" id="KW-1185">Reference proteome</keyword>